<evidence type="ECO:0000256" key="2">
    <source>
        <dbReference type="ARBA" id="ARBA00022448"/>
    </source>
</evidence>
<accession>A0A0R1JYT6</accession>
<keyword evidence="2" id="KW-0813">Transport</keyword>
<comment type="caution">
    <text evidence="6">The sequence shown here is derived from an EMBL/GenBank/DDBJ whole genome shotgun (WGS) entry which is preliminary data.</text>
</comment>
<gene>
    <name evidence="6" type="ORF">FD02_GL001727</name>
</gene>
<dbReference type="InterPro" id="IPR003439">
    <property type="entry name" value="ABC_transporter-like_ATP-bd"/>
</dbReference>
<sequence length="298" mass="32525">MLEVQHLTKRFGTMTAVADESFTVRPGEIMGLIGQNGAGKTTTFRMILNFLRPDSGSVSWQGHPLTAADYNQLGYLPEERGLYPKMRVADQIQYFAELRGMSGKAVRAALPEWLDRFQVKGKPSDQVKSLSKGNQQKVQLIAALIHQPRLVILDEPFTGLDPVNASVLEAGIKRLRDDGAAIIYSSHNMSNVEALSDHLIMLKDGAVVLAGTVPEIRHSFGRTKLFLESALTEAQVQEFAGVQSVQRDGARLVVTLSDPAAGEAIFAAATAKGYIPEFSQQPPTLDEIFRLKVEAGHA</sequence>
<dbReference type="PANTHER" id="PTHR42711">
    <property type="entry name" value="ABC TRANSPORTER ATP-BINDING PROTEIN"/>
    <property type="match status" value="1"/>
</dbReference>
<dbReference type="SUPFAM" id="SSF52540">
    <property type="entry name" value="P-loop containing nucleoside triphosphate hydrolases"/>
    <property type="match status" value="1"/>
</dbReference>
<dbReference type="PROSITE" id="PS50893">
    <property type="entry name" value="ABC_TRANSPORTER_2"/>
    <property type="match status" value="1"/>
</dbReference>
<dbReference type="InterPro" id="IPR025302">
    <property type="entry name" value="DrrA1/2-like_C"/>
</dbReference>
<keyword evidence="3" id="KW-0547">Nucleotide-binding</keyword>
<evidence type="ECO:0000313" key="7">
    <source>
        <dbReference type="Proteomes" id="UP000051804"/>
    </source>
</evidence>
<dbReference type="PANTHER" id="PTHR42711:SF5">
    <property type="entry name" value="ABC TRANSPORTER ATP-BINDING PROTEIN NATA"/>
    <property type="match status" value="1"/>
</dbReference>
<dbReference type="STRING" id="1291734.FD02_GL001727"/>
<feature type="domain" description="ABC transporter" evidence="5">
    <location>
        <begin position="2"/>
        <end position="229"/>
    </location>
</feature>
<dbReference type="InterPro" id="IPR050763">
    <property type="entry name" value="ABC_transporter_ATP-binding"/>
</dbReference>
<dbReference type="InterPro" id="IPR003593">
    <property type="entry name" value="AAA+_ATPase"/>
</dbReference>
<proteinExistence type="inferred from homology"/>
<dbReference type="GO" id="GO:0016887">
    <property type="term" value="F:ATP hydrolysis activity"/>
    <property type="evidence" value="ECO:0007669"/>
    <property type="project" value="InterPro"/>
</dbReference>
<comment type="similarity">
    <text evidence="1">Belongs to the ABC transporter superfamily.</text>
</comment>
<dbReference type="AlphaFoldDB" id="A0A0R1JYT6"/>
<dbReference type="SMART" id="SM00382">
    <property type="entry name" value="AAA"/>
    <property type="match status" value="1"/>
</dbReference>
<evidence type="ECO:0000256" key="4">
    <source>
        <dbReference type="ARBA" id="ARBA00022840"/>
    </source>
</evidence>
<reference evidence="6 7" key="1">
    <citation type="journal article" date="2015" name="Genome Announc.">
        <title>Expanding the biotechnology potential of lactobacilli through comparative genomics of 213 strains and associated genera.</title>
        <authorList>
            <person name="Sun Z."/>
            <person name="Harris H.M."/>
            <person name="McCann A."/>
            <person name="Guo C."/>
            <person name="Argimon S."/>
            <person name="Zhang W."/>
            <person name="Yang X."/>
            <person name="Jeffery I.B."/>
            <person name="Cooney J.C."/>
            <person name="Kagawa T.F."/>
            <person name="Liu W."/>
            <person name="Song Y."/>
            <person name="Salvetti E."/>
            <person name="Wrobel A."/>
            <person name="Rasinkangas P."/>
            <person name="Parkhill J."/>
            <person name="Rea M.C."/>
            <person name="O'Sullivan O."/>
            <person name="Ritari J."/>
            <person name="Douillard F.P."/>
            <person name="Paul Ross R."/>
            <person name="Yang R."/>
            <person name="Briner A.E."/>
            <person name="Felis G.E."/>
            <person name="de Vos W.M."/>
            <person name="Barrangou R."/>
            <person name="Klaenhammer T.R."/>
            <person name="Caufield P.W."/>
            <person name="Cui Y."/>
            <person name="Zhang H."/>
            <person name="O'Toole P.W."/>
        </authorList>
    </citation>
    <scope>NUCLEOTIDE SEQUENCE [LARGE SCALE GENOMIC DNA]</scope>
    <source>
        <strain evidence="6 7">JCM 17158</strain>
    </source>
</reference>
<dbReference type="Gene3D" id="3.40.50.300">
    <property type="entry name" value="P-loop containing nucleotide triphosphate hydrolases"/>
    <property type="match status" value="1"/>
</dbReference>
<evidence type="ECO:0000256" key="1">
    <source>
        <dbReference type="ARBA" id="ARBA00005417"/>
    </source>
</evidence>
<dbReference type="RefSeq" id="WP_056950077.1">
    <property type="nucleotide sequence ID" value="NZ_AZDJ01000003.1"/>
</dbReference>
<dbReference type="PROSITE" id="PS00211">
    <property type="entry name" value="ABC_TRANSPORTER_1"/>
    <property type="match status" value="1"/>
</dbReference>
<evidence type="ECO:0000256" key="3">
    <source>
        <dbReference type="ARBA" id="ARBA00022741"/>
    </source>
</evidence>
<dbReference type="PATRIC" id="fig|1291734.4.peg.1777"/>
<dbReference type="EMBL" id="AZDJ01000003">
    <property type="protein sequence ID" value="KRK73897.1"/>
    <property type="molecule type" value="Genomic_DNA"/>
</dbReference>
<dbReference type="GO" id="GO:0005524">
    <property type="term" value="F:ATP binding"/>
    <property type="evidence" value="ECO:0007669"/>
    <property type="project" value="UniProtKB-KW"/>
</dbReference>
<organism evidence="6 7">
    <name type="scientific">Lacticaseibacillus nasuensis JCM 17158</name>
    <dbReference type="NCBI Taxonomy" id="1291734"/>
    <lineage>
        <taxon>Bacteria</taxon>
        <taxon>Bacillati</taxon>
        <taxon>Bacillota</taxon>
        <taxon>Bacilli</taxon>
        <taxon>Lactobacillales</taxon>
        <taxon>Lactobacillaceae</taxon>
        <taxon>Lacticaseibacillus</taxon>
    </lineage>
</organism>
<keyword evidence="7" id="KW-1185">Reference proteome</keyword>
<evidence type="ECO:0000259" key="5">
    <source>
        <dbReference type="PROSITE" id="PS50893"/>
    </source>
</evidence>
<dbReference type="Proteomes" id="UP000051804">
    <property type="component" value="Unassembled WGS sequence"/>
</dbReference>
<keyword evidence="4" id="KW-0067">ATP-binding</keyword>
<protein>
    <submittedName>
        <fullName evidence="6">ABC-type uncharacterized transport system, ATPase component</fullName>
    </submittedName>
</protein>
<name>A0A0R1JYT6_9LACO</name>
<dbReference type="InterPro" id="IPR027417">
    <property type="entry name" value="P-loop_NTPase"/>
</dbReference>
<dbReference type="Pfam" id="PF00005">
    <property type="entry name" value="ABC_tran"/>
    <property type="match status" value="1"/>
</dbReference>
<dbReference type="OrthoDB" id="9801987at2"/>
<dbReference type="Pfam" id="PF13732">
    <property type="entry name" value="DrrA1-3_C"/>
    <property type="match status" value="1"/>
</dbReference>
<evidence type="ECO:0000313" key="6">
    <source>
        <dbReference type="EMBL" id="KRK73897.1"/>
    </source>
</evidence>
<dbReference type="InterPro" id="IPR017871">
    <property type="entry name" value="ABC_transporter-like_CS"/>
</dbReference>